<name>A0A917FYD4_9NOCA</name>
<organism evidence="1 2">
    <name type="scientific">Rhodococcoides trifolii</name>
    <dbReference type="NCBI Taxonomy" id="908250"/>
    <lineage>
        <taxon>Bacteria</taxon>
        <taxon>Bacillati</taxon>
        <taxon>Actinomycetota</taxon>
        <taxon>Actinomycetes</taxon>
        <taxon>Mycobacteriales</taxon>
        <taxon>Nocardiaceae</taxon>
        <taxon>Rhodococcoides</taxon>
    </lineage>
</organism>
<reference evidence="1" key="1">
    <citation type="journal article" date="2014" name="Int. J. Syst. Evol. Microbiol.">
        <title>Complete genome sequence of Corynebacterium casei LMG S-19264T (=DSM 44701T), isolated from a smear-ripened cheese.</title>
        <authorList>
            <consortium name="US DOE Joint Genome Institute (JGI-PGF)"/>
            <person name="Walter F."/>
            <person name="Albersmeier A."/>
            <person name="Kalinowski J."/>
            <person name="Ruckert C."/>
        </authorList>
    </citation>
    <scope>NUCLEOTIDE SEQUENCE</scope>
    <source>
        <strain evidence="1">CCM 7905</strain>
    </source>
</reference>
<comment type="caution">
    <text evidence="1">The sequence shown here is derived from an EMBL/GenBank/DDBJ whole genome shotgun (WGS) entry which is preliminary data.</text>
</comment>
<evidence type="ECO:0000313" key="2">
    <source>
        <dbReference type="Proteomes" id="UP000654257"/>
    </source>
</evidence>
<accession>A0A917FYD4</accession>
<gene>
    <name evidence="1" type="ORF">GCM10007304_30180</name>
</gene>
<reference evidence="1" key="2">
    <citation type="submission" date="2020-09" db="EMBL/GenBank/DDBJ databases">
        <authorList>
            <person name="Sun Q."/>
            <person name="Sedlacek I."/>
        </authorList>
    </citation>
    <scope>NUCLEOTIDE SEQUENCE</scope>
    <source>
        <strain evidence="1">CCM 7905</strain>
    </source>
</reference>
<dbReference type="RefSeq" id="WP_188545669.1">
    <property type="nucleotide sequence ID" value="NZ_BMCU01000003.1"/>
</dbReference>
<sequence>MNKLINGFNTTRLQIEANRQDLYSPGQLALSNGVHDILISDSATQARIGMSKAGTQTVNRTDWQVVTGFTADARYPGSTLSGDKLVVPTTHRGIISGTLYFLSQSSGIQTTIWARLKVNNTVVRVNNVSNGYKFRYANQSVQAVRINFVYDLNAGDEISIETKYEGKKKAGGLFGAKVDTFYDGTLVAGSSVDEQVFDRKTQDFAYDMAFPNDSEFYYNSNSQFFCPDFGKKMLNVYDVTGGDTTNANPVEGRSWGPILVQSKVPIDVDTDSDVWISGTFRFRNFAAAQKETGTVVAKVALWGRGYTEDAYGKNDVDRELLVWEVPMTAGATVTDFTVPEHDPTTITPDIKQVYFVVYLYSTTQNKQVSANYKKVGSTGNEESVFGWYNDRPLKISVRLPSEKQTQEHKLSSTGVGFLDRRFFANVVGTKKLTYMGLPGQATAFSVYQYNGTRGALIGSYTALADEHKQVSIASPTGQIEIVGNSTTVNPAAQSKTKTVAQSLTSSYAELVMTTANAYTATHTGTINFAWSMTLSDDDGGRMAGLFVNGVMVKEWTIASATTASDSASVAVNAGDSVVLTVRRTSISSSSVNTANTSMTYQPIVTTQHYLIESLLPVPADTYTQTTTLAERITWQNVADELTNVTLEREEFNAGKLKLRFKSDALADGSLIRAGKRVRLVTVNYGNTAGAKPGTAPEQYVVVFTGTIRDYKTEYDYNAVPYIEVTVMDALQQLDETRAGFFYDRPVQYAQQLHASGKQAKIDALDVTGKYVDGVQSYKLQPSAYQESARIKDSLEAMRNSNKGFVYVDRYDYLRYQSQLDQTIKLTVSDDYQNADLSYGRIEKSTDTESIINVVEPEEYSLNYKDLEERSASGETPVKLEPYATETKVATYYYRPESIDAYGERKEQFPVVRGTGQRQDINLQQLGSDFSEWSRGILNDYDLDTNTVTRVMVIPQNWFDIKRLSGLELLDKVCVFVKGEKHVMRVRHMEWFIDAGHIRVELTFSRSKRQSAWGAVPTFEYVGTDNYTDVYGSTY</sequence>
<proteinExistence type="predicted"/>
<dbReference type="EMBL" id="BMCU01000003">
    <property type="protein sequence ID" value="GGG14066.1"/>
    <property type="molecule type" value="Genomic_DNA"/>
</dbReference>
<evidence type="ECO:0000313" key="1">
    <source>
        <dbReference type="EMBL" id="GGG14066.1"/>
    </source>
</evidence>
<protein>
    <submittedName>
        <fullName evidence="1">Uncharacterized protein</fullName>
    </submittedName>
</protein>
<keyword evidence="2" id="KW-1185">Reference proteome</keyword>
<dbReference type="Proteomes" id="UP000654257">
    <property type="component" value="Unassembled WGS sequence"/>
</dbReference>
<dbReference type="AlphaFoldDB" id="A0A917FYD4"/>